<dbReference type="EMBL" id="MN740921">
    <property type="protein sequence ID" value="QHU17988.1"/>
    <property type="molecule type" value="Genomic_DNA"/>
</dbReference>
<reference evidence="1" key="1">
    <citation type="journal article" date="2020" name="Nature">
        <title>Giant virus diversity and host interactions through global metagenomics.</title>
        <authorList>
            <person name="Schulz F."/>
            <person name="Roux S."/>
            <person name="Paez-Espino D."/>
            <person name="Jungbluth S."/>
            <person name="Walsh D.A."/>
            <person name="Denef V.J."/>
            <person name="McMahon K.D."/>
            <person name="Konstantinidis K.T."/>
            <person name="Eloe-Fadrosh E.A."/>
            <person name="Kyrpides N.C."/>
            <person name="Woyke T."/>
        </authorList>
    </citation>
    <scope>NUCLEOTIDE SEQUENCE</scope>
    <source>
        <strain evidence="1">GVMAG-S-3300012919-55</strain>
    </source>
</reference>
<name>A0A6C0KNS7_9ZZZZ</name>
<proteinExistence type="predicted"/>
<accession>A0A6C0KNS7</accession>
<dbReference type="AlphaFoldDB" id="A0A6C0KNS7"/>
<evidence type="ECO:0000313" key="1">
    <source>
        <dbReference type="EMBL" id="QHU17988.1"/>
    </source>
</evidence>
<protein>
    <submittedName>
        <fullName evidence="1">Uncharacterized protein</fullName>
    </submittedName>
</protein>
<sequence>MGTFPAPGPKESARQIRNYILNNHQKLFKIKIKSLKINEHIDILEDIAFEFCSTYPADYDMGYWHWRGLHTCAEIVIQQYISYINRKKIIAIVKTCAFLFRIYRKTCEEMYKPTGSFETEKALIWNSYLRNLE</sequence>
<organism evidence="1">
    <name type="scientific">viral metagenome</name>
    <dbReference type="NCBI Taxonomy" id="1070528"/>
    <lineage>
        <taxon>unclassified sequences</taxon>
        <taxon>metagenomes</taxon>
        <taxon>organismal metagenomes</taxon>
    </lineage>
</organism>